<dbReference type="InterPro" id="IPR007523">
    <property type="entry name" value="NDUFAF3/AAMDC"/>
</dbReference>
<organism evidence="1 2">
    <name type="scientific">Kordiimonas pumila</name>
    <dbReference type="NCBI Taxonomy" id="2161677"/>
    <lineage>
        <taxon>Bacteria</taxon>
        <taxon>Pseudomonadati</taxon>
        <taxon>Pseudomonadota</taxon>
        <taxon>Alphaproteobacteria</taxon>
        <taxon>Kordiimonadales</taxon>
        <taxon>Kordiimonadaceae</taxon>
        <taxon>Kordiimonas</taxon>
    </lineage>
</organism>
<name>A0ABV7D328_9PROT</name>
<accession>A0ABV7D328</accession>
<dbReference type="PANTHER" id="PTHR21192">
    <property type="entry name" value="NUCLEAR PROTEIN E3-3"/>
    <property type="match status" value="1"/>
</dbReference>
<dbReference type="Gene3D" id="3.40.1230.10">
    <property type="entry name" value="MTH938-like"/>
    <property type="match status" value="1"/>
</dbReference>
<dbReference type="EMBL" id="JBHRSL010000002">
    <property type="protein sequence ID" value="MFC3051295.1"/>
    <property type="molecule type" value="Genomic_DNA"/>
</dbReference>
<protein>
    <submittedName>
        <fullName evidence="1">Mth938-like domain-containing protein</fullName>
    </submittedName>
</protein>
<keyword evidence="2" id="KW-1185">Reference proteome</keyword>
<dbReference type="RefSeq" id="WP_194211706.1">
    <property type="nucleotide sequence ID" value="NZ_CP061205.1"/>
</dbReference>
<dbReference type="CDD" id="cd00248">
    <property type="entry name" value="Mth938-like"/>
    <property type="match status" value="1"/>
</dbReference>
<dbReference type="InterPro" id="IPR036748">
    <property type="entry name" value="MTH938-like_sf"/>
</dbReference>
<proteinExistence type="predicted"/>
<evidence type="ECO:0000313" key="1">
    <source>
        <dbReference type="EMBL" id="MFC3051295.1"/>
    </source>
</evidence>
<dbReference type="Pfam" id="PF04430">
    <property type="entry name" value="DUF498"/>
    <property type="match status" value="1"/>
</dbReference>
<gene>
    <name evidence="1" type="ORF">ACFOKA_05195</name>
</gene>
<dbReference type="SUPFAM" id="SSF64076">
    <property type="entry name" value="MTH938-like"/>
    <property type="match status" value="1"/>
</dbReference>
<reference evidence="2" key="1">
    <citation type="journal article" date="2019" name="Int. J. Syst. Evol. Microbiol.">
        <title>The Global Catalogue of Microorganisms (GCM) 10K type strain sequencing project: providing services to taxonomists for standard genome sequencing and annotation.</title>
        <authorList>
            <consortium name="The Broad Institute Genomics Platform"/>
            <consortium name="The Broad Institute Genome Sequencing Center for Infectious Disease"/>
            <person name="Wu L."/>
            <person name="Ma J."/>
        </authorList>
    </citation>
    <scope>NUCLEOTIDE SEQUENCE [LARGE SCALE GENOMIC DNA]</scope>
    <source>
        <strain evidence="2">KCTC 62164</strain>
    </source>
</reference>
<dbReference type="PANTHER" id="PTHR21192:SF2">
    <property type="entry name" value="NADH DEHYDROGENASE [UBIQUINONE] 1 ALPHA SUBCOMPLEX ASSEMBLY FACTOR 3"/>
    <property type="match status" value="1"/>
</dbReference>
<sequence>MDKIQASGVYMEQQEDENLLLIEAYGGGGFRLQERRVEGSVLVLAQGYFPVAKTVVKDLAVTDFDKLFAADEKTELLLVGTGDSMTLLPKEIRLYLEQQGLPYELMDTGAAARTYNVLLMEGRRVSALLLAVD</sequence>
<dbReference type="Proteomes" id="UP001595444">
    <property type="component" value="Unassembled WGS sequence"/>
</dbReference>
<comment type="caution">
    <text evidence="1">The sequence shown here is derived from an EMBL/GenBank/DDBJ whole genome shotgun (WGS) entry which is preliminary data.</text>
</comment>
<evidence type="ECO:0000313" key="2">
    <source>
        <dbReference type="Proteomes" id="UP001595444"/>
    </source>
</evidence>